<evidence type="ECO:0000256" key="1">
    <source>
        <dbReference type="SAM" id="MobiDB-lite"/>
    </source>
</evidence>
<organism evidence="2 3">
    <name type="scientific">Oncorhynchus mykiss</name>
    <name type="common">Rainbow trout</name>
    <name type="synonym">Salmo gairdneri</name>
    <dbReference type="NCBI Taxonomy" id="8022"/>
    <lineage>
        <taxon>Eukaryota</taxon>
        <taxon>Metazoa</taxon>
        <taxon>Chordata</taxon>
        <taxon>Craniata</taxon>
        <taxon>Vertebrata</taxon>
        <taxon>Euteleostomi</taxon>
        <taxon>Actinopterygii</taxon>
        <taxon>Neopterygii</taxon>
        <taxon>Teleostei</taxon>
        <taxon>Protacanthopterygii</taxon>
        <taxon>Salmoniformes</taxon>
        <taxon>Salmonidae</taxon>
        <taxon>Salmoninae</taxon>
        <taxon>Oncorhynchus</taxon>
    </lineage>
</organism>
<dbReference type="AlphaFoldDB" id="A0A060XCJ7"/>
<evidence type="ECO:0000313" key="2">
    <source>
        <dbReference type="EMBL" id="CDQ77181.1"/>
    </source>
</evidence>
<feature type="region of interest" description="Disordered" evidence="1">
    <location>
        <begin position="1"/>
        <end position="44"/>
    </location>
</feature>
<accession>A0A060XCJ7</accession>
<reference evidence="2" key="2">
    <citation type="submission" date="2014-03" db="EMBL/GenBank/DDBJ databases">
        <authorList>
            <person name="Genoscope - CEA"/>
        </authorList>
    </citation>
    <scope>NUCLEOTIDE SEQUENCE</scope>
</reference>
<feature type="compositionally biased region" description="Basic and acidic residues" evidence="1">
    <location>
        <begin position="1"/>
        <end position="39"/>
    </location>
</feature>
<dbReference type="Proteomes" id="UP000193380">
    <property type="component" value="Unassembled WGS sequence"/>
</dbReference>
<proteinExistence type="predicted"/>
<sequence length="100" mass="11818">MLAETRGKLDKKPEPGTESKGRDTRDDMVQDLEDKVRFTRRDRRNSLHRTQLLESQMKTVKGELVDTLDHLQELRDRLRRSQANAEQRKVDMEKLQAGMR</sequence>
<feature type="region of interest" description="Disordered" evidence="1">
    <location>
        <begin position="80"/>
        <end position="100"/>
    </location>
</feature>
<dbReference type="PaxDb" id="8022-A0A060XCJ7"/>
<evidence type="ECO:0000313" key="3">
    <source>
        <dbReference type="Proteomes" id="UP000193380"/>
    </source>
</evidence>
<reference evidence="2" key="1">
    <citation type="journal article" date="2014" name="Nat. Commun.">
        <title>The rainbow trout genome provides novel insights into evolution after whole-genome duplication in vertebrates.</title>
        <authorList>
            <person name="Berthelot C."/>
            <person name="Brunet F."/>
            <person name="Chalopin D."/>
            <person name="Juanchich A."/>
            <person name="Bernard M."/>
            <person name="Noel B."/>
            <person name="Bento P."/>
            <person name="Da Silva C."/>
            <person name="Labadie K."/>
            <person name="Alberti A."/>
            <person name="Aury J.M."/>
            <person name="Louis A."/>
            <person name="Dehais P."/>
            <person name="Bardou P."/>
            <person name="Montfort J."/>
            <person name="Klopp C."/>
            <person name="Cabau C."/>
            <person name="Gaspin C."/>
            <person name="Thorgaard G.H."/>
            <person name="Boussaha M."/>
            <person name="Quillet E."/>
            <person name="Guyomard R."/>
            <person name="Galiana D."/>
            <person name="Bobe J."/>
            <person name="Volff J.N."/>
            <person name="Genet C."/>
            <person name="Wincker P."/>
            <person name="Jaillon O."/>
            <person name="Roest Crollius H."/>
            <person name="Guiguen Y."/>
        </authorList>
    </citation>
    <scope>NUCLEOTIDE SEQUENCE [LARGE SCALE GENOMIC DNA]</scope>
</reference>
<dbReference type="EMBL" id="FR905209">
    <property type="protein sequence ID" value="CDQ77181.1"/>
    <property type="molecule type" value="Genomic_DNA"/>
</dbReference>
<protein>
    <submittedName>
        <fullName evidence="2">Uncharacterized protein</fullName>
    </submittedName>
</protein>
<dbReference type="STRING" id="8022.A0A060XCJ7"/>
<name>A0A060XCJ7_ONCMY</name>
<gene>
    <name evidence="2" type="ORF">GSONMT00034729001</name>
</gene>